<evidence type="ECO:0000313" key="1">
    <source>
        <dbReference type="EMBL" id="PNR48424.1"/>
    </source>
</evidence>
<gene>
    <name evidence="1" type="ORF">PHYPA_012900</name>
</gene>
<dbReference type="InParanoid" id="A0A2K1K3S9"/>
<reference evidence="1 3" key="2">
    <citation type="journal article" date="2018" name="Plant J.">
        <title>The Physcomitrella patens chromosome-scale assembly reveals moss genome structure and evolution.</title>
        <authorList>
            <person name="Lang D."/>
            <person name="Ullrich K.K."/>
            <person name="Murat F."/>
            <person name="Fuchs J."/>
            <person name="Jenkins J."/>
            <person name="Haas F.B."/>
            <person name="Piednoel M."/>
            <person name="Gundlach H."/>
            <person name="Van Bel M."/>
            <person name="Meyberg R."/>
            <person name="Vives C."/>
            <person name="Morata J."/>
            <person name="Symeonidi A."/>
            <person name="Hiss M."/>
            <person name="Muchero W."/>
            <person name="Kamisugi Y."/>
            <person name="Saleh O."/>
            <person name="Blanc G."/>
            <person name="Decker E.L."/>
            <person name="van Gessel N."/>
            <person name="Grimwood J."/>
            <person name="Hayes R.D."/>
            <person name="Graham S.W."/>
            <person name="Gunter L.E."/>
            <person name="McDaniel S.F."/>
            <person name="Hoernstein S.N.W."/>
            <person name="Larsson A."/>
            <person name="Li F.W."/>
            <person name="Perroud P.F."/>
            <person name="Phillips J."/>
            <person name="Ranjan P."/>
            <person name="Rokshar D.S."/>
            <person name="Rothfels C.J."/>
            <person name="Schneider L."/>
            <person name="Shu S."/>
            <person name="Stevenson D.W."/>
            <person name="Thummler F."/>
            <person name="Tillich M."/>
            <person name="Villarreal Aguilar J.C."/>
            <person name="Widiez T."/>
            <person name="Wong G.K."/>
            <person name="Wymore A."/>
            <person name="Zhang Y."/>
            <person name="Zimmer A.D."/>
            <person name="Quatrano R.S."/>
            <person name="Mayer K.F.X."/>
            <person name="Goodstein D."/>
            <person name="Casacuberta J.M."/>
            <person name="Vandepoele K."/>
            <person name="Reski R."/>
            <person name="Cuming A.C."/>
            <person name="Tuskan G.A."/>
            <person name="Maumus F."/>
            <person name="Salse J."/>
            <person name="Schmutz J."/>
            <person name="Rensing S.A."/>
        </authorList>
    </citation>
    <scope>NUCLEOTIDE SEQUENCE [LARGE SCALE GENOMIC DNA]</scope>
    <source>
        <strain evidence="2 3">cv. Gransden 2004</strain>
    </source>
</reference>
<evidence type="ECO:0000313" key="2">
    <source>
        <dbReference type="EnsemblPlants" id="PAC:32911858.CDS.1"/>
    </source>
</evidence>
<dbReference type="AlphaFoldDB" id="A0A2K1K3S9"/>
<name>A0A2K1K3S9_PHYPA</name>
<sequence length="88" mass="10073">MVYPQIIIYKDHVSTLSAAVISDFCIFPRGIFTLVSQFSHPLFNIWVNASYFQNQAWSSRNSPLVKDSILARVDLTLYNWSLISLICS</sequence>
<evidence type="ECO:0000313" key="3">
    <source>
        <dbReference type="Proteomes" id="UP000006727"/>
    </source>
</evidence>
<dbReference type="Proteomes" id="UP000006727">
    <property type="component" value="Chromosome 9"/>
</dbReference>
<accession>A0A2K1K3S9</accession>
<reference evidence="1 3" key="1">
    <citation type="journal article" date="2008" name="Science">
        <title>The Physcomitrella genome reveals evolutionary insights into the conquest of land by plants.</title>
        <authorList>
            <person name="Rensing S."/>
            <person name="Lang D."/>
            <person name="Zimmer A."/>
            <person name="Terry A."/>
            <person name="Salamov A."/>
            <person name="Shapiro H."/>
            <person name="Nishiyama T."/>
            <person name="Perroud P.-F."/>
            <person name="Lindquist E."/>
            <person name="Kamisugi Y."/>
            <person name="Tanahashi T."/>
            <person name="Sakakibara K."/>
            <person name="Fujita T."/>
            <person name="Oishi K."/>
            <person name="Shin-I T."/>
            <person name="Kuroki Y."/>
            <person name="Toyoda A."/>
            <person name="Suzuki Y."/>
            <person name="Hashimoto A."/>
            <person name="Yamaguchi K."/>
            <person name="Sugano A."/>
            <person name="Kohara Y."/>
            <person name="Fujiyama A."/>
            <person name="Anterola A."/>
            <person name="Aoki S."/>
            <person name="Ashton N."/>
            <person name="Barbazuk W.B."/>
            <person name="Barker E."/>
            <person name="Bennetzen J."/>
            <person name="Bezanilla M."/>
            <person name="Blankenship R."/>
            <person name="Cho S.H."/>
            <person name="Dutcher S."/>
            <person name="Estelle M."/>
            <person name="Fawcett J.A."/>
            <person name="Gundlach H."/>
            <person name="Hanada K."/>
            <person name="Heyl A."/>
            <person name="Hicks K.A."/>
            <person name="Hugh J."/>
            <person name="Lohr M."/>
            <person name="Mayer K."/>
            <person name="Melkozernov A."/>
            <person name="Murata T."/>
            <person name="Nelson D."/>
            <person name="Pils B."/>
            <person name="Prigge M."/>
            <person name="Reiss B."/>
            <person name="Renner T."/>
            <person name="Rombauts S."/>
            <person name="Rushton P."/>
            <person name="Sanderfoot A."/>
            <person name="Schween G."/>
            <person name="Shiu S.-H."/>
            <person name="Stueber K."/>
            <person name="Theodoulou F.L."/>
            <person name="Tu H."/>
            <person name="Van de Peer Y."/>
            <person name="Verrier P.J."/>
            <person name="Waters E."/>
            <person name="Wood A."/>
            <person name="Yang L."/>
            <person name="Cove D."/>
            <person name="Cuming A."/>
            <person name="Hasebe M."/>
            <person name="Lucas S."/>
            <person name="Mishler D.B."/>
            <person name="Reski R."/>
            <person name="Grigoriev I."/>
            <person name="Quatrano R.S."/>
            <person name="Boore J.L."/>
        </authorList>
    </citation>
    <scope>NUCLEOTIDE SEQUENCE [LARGE SCALE GENOMIC DNA]</scope>
    <source>
        <strain evidence="2 3">cv. Gransden 2004</strain>
    </source>
</reference>
<dbReference type="Gramene" id="Pp3c9_18930V3.1">
    <property type="protein sequence ID" value="PAC:32911858.CDS.1"/>
    <property type="gene ID" value="Pp3c9_18930"/>
</dbReference>
<keyword evidence="3" id="KW-1185">Reference proteome</keyword>
<protein>
    <submittedName>
        <fullName evidence="1 2">Uncharacterized protein</fullName>
    </submittedName>
</protein>
<organism evidence="1">
    <name type="scientific">Physcomitrium patens</name>
    <name type="common">Spreading-leaved earth moss</name>
    <name type="synonym">Physcomitrella patens</name>
    <dbReference type="NCBI Taxonomy" id="3218"/>
    <lineage>
        <taxon>Eukaryota</taxon>
        <taxon>Viridiplantae</taxon>
        <taxon>Streptophyta</taxon>
        <taxon>Embryophyta</taxon>
        <taxon>Bryophyta</taxon>
        <taxon>Bryophytina</taxon>
        <taxon>Bryopsida</taxon>
        <taxon>Funariidae</taxon>
        <taxon>Funariales</taxon>
        <taxon>Funariaceae</taxon>
        <taxon>Physcomitrium</taxon>
    </lineage>
</organism>
<reference evidence="2" key="3">
    <citation type="submission" date="2020-12" db="UniProtKB">
        <authorList>
            <consortium name="EnsemblPlants"/>
        </authorList>
    </citation>
    <scope>IDENTIFICATION</scope>
</reference>
<dbReference type="EnsemblPlants" id="Pp3c9_18930V3.1">
    <property type="protein sequence ID" value="PAC:32911858.CDS.1"/>
    <property type="gene ID" value="Pp3c9_18930"/>
</dbReference>
<proteinExistence type="predicted"/>
<dbReference type="EMBL" id="ABEU02000009">
    <property type="protein sequence ID" value="PNR48424.1"/>
    <property type="molecule type" value="Genomic_DNA"/>
</dbReference>